<dbReference type="RefSeq" id="WP_105941659.1">
    <property type="nucleotide sequence ID" value="NZ_CP027433.1"/>
</dbReference>
<dbReference type="PANTHER" id="PTHR12993:SF28">
    <property type="entry name" value="LMBE FAMILY PROTEIN"/>
    <property type="match status" value="1"/>
</dbReference>
<dbReference type="InterPro" id="IPR003737">
    <property type="entry name" value="GlcNAc_PI_deacetylase-related"/>
</dbReference>
<dbReference type="GO" id="GO:0016811">
    <property type="term" value="F:hydrolase activity, acting on carbon-nitrogen (but not peptide) bonds, in linear amides"/>
    <property type="evidence" value="ECO:0007669"/>
    <property type="project" value="TreeGrafter"/>
</dbReference>
<evidence type="ECO:0000313" key="3">
    <source>
        <dbReference type="Proteomes" id="UP000239814"/>
    </source>
</evidence>
<proteinExistence type="predicted"/>
<gene>
    <name evidence="2" type="ORF">C6V83_06210</name>
</gene>
<dbReference type="SUPFAM" id="SSF102588">
    <property type="entry name" value="LmbE-like"/>
    <property type="match status" value="1"/>
</dbReference>
<dbReference type="Proteomes" id="UP000239814">
    <property type="component" value="Chromosome"/>
</dbReference>
<dbReference type="KEGG" id="git:C6V83_06210"/>
<accession>A0A2S0KE06</accession>
<dbReference type="EMBL" id="CP027433">
    <property type="protein sequence ID" value="AVL99927.1"/>
    <property type="molecule type" value="Genomic_DNA"/>
</dbReference>
<dbReference type="Pfam" id="PF02585">
    <property type="entry name" value="PIG-L"/>
    <property type="match status" value="1"/>
</dbReference>
<name>A0A2S0KE06_9ACTN</name>
<organism evidence="2 3">
    <name type="scientific">Gordonia iterans</name>
    <dbReference type="NCBI Taxonomy" id="1004901"/>
    <lineage>
        <taxon>Bacteria</taxon>
        <taxon>Bacillati</taxon>
        <taxon>Actinomycetota</taxon>
        <taxon>Actinomycetes</taxon>
        <taxon>Mycobacteriales</taxon>
        <taxon>Gordoniaceae</taxon>
        <taxon>Gordonia</taxon>
    </lineage>
</organism>
<evidence type="ECO:0000256" key="1">
    <source>
        <dbReference type="ARBA" id="ARBA00022833"/>
    </source>
</evidence>
<dbReference type="AlphaFoldDB" id="A0A2S0KE06"/>
<dbReference type="InterPro" id="IPR024078">
    <property type="entry name" value="LmbE-like_dom_sf"/>
</dbReference>
<dbReference type="GO" id="GO:0016137">
    <property type="term" value="P:glycoside metabolic process"/>
    <property type="evidence" value="ECO:0007669"/>
    <property type="project" value="UniProtKB-ARBA"/>
</dbReference>
<reference evidence="2 3" key="1">
    <citation type="submission" date="2018-03" db="EMBL/GenBank/DDBJ databases">
        <title>Characteristics and genome of n-alkane degrading marine bacteria Gordonia iterans isolated from crude oil contaminated in Tae-an, South Korea.</title>
        <authorList>
            <person name="Lee S.-S."/>
            <person name="Kim H."/>
        </authorList>
    </citation>
    <scope>NUCLEOTIDE SEQUENCE [LARGE SCALE GENOMIC DNA]</scope>
    <source>
        <strain evidence="2 3">Co17</strain>
    </source>
</reference>
<dbReference type="PANTHER" id="PTHR12993">
    <property type="entry name" value="N-ACETYLGLUCOSAMINYL-PHOSPHATIDYLINOSITOL DE-N-ACETYLASE-RELATED"/>
    <property type="match status" value="1"/>
</dbReference>
<keyword evidence="3" id="KW-1185">Reference proteome</keyword>
<keyword evidence="1" id="KW-0862">Zinc</keyword>
<protein>
    <submittedName>
        <fullName evidence="2">PIG-L family deacetylase</fullName>
    </submittedName>
</protein>
<sequence length="225" mass="23849">MSVAEFPTDWSSALILVAHPDDPEYGMAAAVARWTSEGKNVSYALATSGEAGIEGMPPEKAGPLREEEQRASAAVVGVDHVEFWGFPDSEVFNTPELRAKVAETVERLAPDLVVATYGGPEWGPGFPNQRDHMEFAAAVVDAYDALTDPPRALFVNGPGSTHAVDVDGFVDQAVTSLCQHKVYLEVLDPETPVVDQARAVVSMGTGPIDGFPAAHAAGFTQVRSA</sequence>
<evidence type="ECO:0000313" key="2">
    <source>
        <dbReference type="EMBL" id="AVL99927.1"/>
    </source>
</evidence>
<dbReference type="Gene3D" id="3.40.50.10320">
    <property type="entry name" value="LmbE-like"/>
    <property type="match status" value="1"/>
</dbReference>
<dbReference type="OrthoDB" id="3514174at2"/>